<sequence>MLAFSLLIITCQFNSIKPQGRQDEEKSVKSAPHTTQAPVSKVISGSSGLGRGSSPSILSGLENHVDESLQEFFSDAFTANEIALNKYSAMISTSCDGGSSYIEVKEATMCLSCAEKTLICPHKIGNNCVIALPTNCTHIKISRPKAHIITMEAKLLKATDHFPASVCDPETVASPESSSFSQILVDSASTVSADQTNKSQNDTAQLPTAPGACKLQPPQAESSWQREEKNALHRCLSIIEHLAANLVQKDENKLMSEQALSVQDSLIALFTEYYVVEDFSNLSLFNFLTAIERIAPTNRLIAVFGHILCGKLDAVVLRYIALMAELVNCVSWQSVSDFQMFVSVIYSLQGNELETMVTGYLGLNEKHVSKTLVMEYILKLILTNSEPLFEECEANLQQHSGTEPGYLASTEFAQAFEKIAPQCNAKVSQVLVEQSIAAKPSAFIPLSSAAQITAYLILLEQVELHKEHLQMTPELSWKSTNEVAREGGHLITMSRLKLLANNIARSKKIQLAYAQAI</sequence>
<evidence type="ECO:0000256" key="1">
    <source>
        <dbReference type="SAM" id="MobiDB-lite"/>
    </source>
</evidence>
<feature type="chain" id="PRO_5019503393" evidence="2">
    <location>
        <begin position="19"/>
        <end position="517"/>
    </location>
</feature>
<keyword evidence="4" id="KW-1185">Reference proteome</keyword>
<dbReference type="STRING" id="75743.A0A401PBM3"/>
<evidence type="ECO:0000313" key="3">
    <source>
        <dbReference type="EMBL" id="GCB70509.1"/>
    </source>
</evidence>
<feature type="compositionally biased region" description="Polar residues" evidence="1">
    <location>
        <begin position="191"/>
        <end position="206"/>
    </location>
</feature>
<reference evidence="3 4" key="1">
    <citation type="journal article" date="2018" name="Nat. Ecol. Evol.">
        <title>Shark genomes provide insights into elasmobranch evolution and the origin of vertebrates.</title>
        <authorList>
            <person name="Hara Y"/>
            <person name="Yamaguchi K"/>
            <person name="Onimaru K"/>
            <person name="Kadota M"/>
            <person name="Koyanagi M"/>
            <person name="Keeley SD"/>
            <person name="Tatsumi K"/>
            <person name="Tanaka K"/>
            <person name="Motone F"/>
            <person name="Kageyama Y"/>
            <person name="Nozu R"/>
            <person name="Adachi N"/>
            <person name="Nishimura O"/>
            <person name="Nakagawa R"/>
            <person name="Tanegashima C"/>
            <person name="Kiyatake I"/>
            <person name="Matsumoto R"/>
            <person name="Murakumo K"/>
            <person name="Nishida K"/>
            <person name="Terakita A"/>
            <person name="Kuratani S"/>
            <person name="Sato K"/>
            <person name="Hyodo S Kuraku.S."/>
        </authorList>
    </citation>
    <scope>NUCLEOTIDE SEQUENCE [LARGE SCALE GENOMIC DNA]</scope>
</reference>
<evidence type="ECO:0000256" key="2">
    <source>
        <dbReference type="SAM" id="SignalP"/>
    </source>
</evidence>
<proteinExistence type="predicted"/>
<protein>
    <submittedName>
        <fullName evidence="3">Uncharacterized protein</fullName>
    </submittedName>
</protein>
<accession>A0A401PBM3</accession>
<dbReference type="OrthoDB" id="2142729at2759"/>
<evidence type="ECO:0000313" key="4">
    <source>
        <dbReference type="Proteomes" id="UP000288216"/>
    </source>
</evidence>
<dbReference type="AlphaFoldDB" id="A0A401PBM3"/>
<name>A0A401PBM3_SCYTO</name>
<gene>
    <name evidence="3" type="ORF">scyTo_0008598</name>
</gene>
<dbReference type="OMA" id="MAELVNC"/>
<feature type="signal peptide" evidence="2">
    <location>
        <begin position="1"/>
        <end position="18"/>
    </location>
</feature>
<organism evidence="3 4">
    <name type="scientific">Scyliorhinus torazame</name>
    <name type="common">Cloudy catshark</name>
    <name type="synonym">Catulus torazame</name>
    <dbReference type="NCBI Taxonomy" id="75743"/>
    <lineage>
        <taxon>Eukaryota</taxon>
        <taxon>Metazoa</taxon>
        <taxon>Chordata</taxon>
        <taxon>Craniata</taxon>
        <taxon>Vertebrata</taxon>
        <taxon>Chondrichthyes</taxon>
        <taxon>Elasmobranchii</taxon>
        <taxon>Galeomorphii</taxon>
        <taxon>Galeoidea</taxon>
        <taxon>Carcharhiniformes</taxon>
        <taxon>Scyliorhinidae</taxon>
        <taxon>Scyliorhinus</taxon>
    </lineage>
</organism>
<comment type="caution">
    <text evidence="3">The sequence shown here is derived from an EMBL/GenBank/DDBJ whole genome shotgun (WGS) entry which is preliminary data.</text>
</comment>
<keyword evidence="2" id="KW-0732">Signal</keyword>
<dbReference type="Proteomes" id="UP000288216">
    <property type="component" value="Unassembled WGS sequence"/>
</dbReference>
<feature type="region of interest" description="Disordered" evidence="1">
    <location>
        <begin position="191"/>
        <end position="220"/>
    </location>
</feature>
<feature type="region of interest" description="Disordered" evidence="1">
    <location>
        <begin position="20"/>
        <end position="51"/>
    </location>
</feature>
<dbReference type="EMBL" id="BFAA01003328">
    <property type="protein sequence ID" value="GCB70509.1"/>
    <property type="molecule type" value="Genomic_DNA"/>
</dbReference>